<accession>A0A0N4VCE4</accession>
<feature type="compositionally biased region" description="Basic and acidic residues" evidence="2">
    <location>
        <begin position="34"/>
        <end position="43"/>
    </location>
</feature>
<dbReference type="GO" id="GO:0030992">
    <property type="term" value="C:intraciliary transport particle B"/>
    <property type="evidence" value="ECO:0007669"/>
    <property type="project" value="InterPro"/>
</dbReference>
<keyword evidence="4" id="KW-1185">Reference proteome</keyword>
<evidence type="ECO:0000256" key="1">
    <source>
        <dbReference type="SAM" id="Coils"/>
    </source>
</evidence>
<dbReference type="GO" id="GO:0035735">
    <property type="term" value="P:intraciliary transport involved in cilium assembly"/>
    <property type="evidence" value="ECO:0007669"/>
    <property type="project" value="TreeGrafter"/>
</dbReference>
<dbReference type="GO" id="GO:0048487">
    <property type="term" value="F:beta-tubulin binding"/>
    <property type="evidence" value="ECO:0007669"/>
    <property type="project" value="InterPro"/>
</dbReference>
<reference evidence="3 4" key="2">
    <citation type="submission" date="2018-10" db="EMBL/GenBank/DDBJ databases">
        <authorList>
            <consortium name="Pathogen Informatics"/>
        </authorList>
    </citation>
    <scope>NUCLEOTIDE SEQUENCE [LARGE SCALE GENOMIC DNA]</scope>
</reference>
<proteinExistence type="predicted"/>
<dbReference type="PANTHER" id="PTHR31432">
    <property type="entry name" value="INTRAFLAGELLAR TRANSPORT PROTEIN 74 HOMOLOG"/>
    <property type="match status" value="1"/>
</dbReference>
<reference evidence="5" key="1">
    <citation type="submission" date="2017-02" db="UniProtKB">
        <authorList>
            <consortium name="WormBaseParasite"/>
        </authorList>
    </citation>
    <scope>IDENTIFICATION</scope>
</reference>
<name>A0A0N4VCE4_ENTVE</name>
<dbReference type="PANTHER" id="PTHR31432:SF0">
    <property type="entry name" value="INTRAFLAGELLAR TRANSPORT PROTEIN 74 HOMOLOG"/>
    <property type="match status" value="1"/>
</dbReference>
<feature type="compositionally biased region" description="Polar residues" evidence="2">
    <location>
        <begin position="1"/>
        <end position="18"/>
    </location>
</feature>
<dbReference type="GO" id="GO:0005929">
    <property type="term" value="C:cilium"/>
    <property type="evidence" value="ECO:0007669"/>
    <property type="project" value="TreeGrafter"/>
</dbReference>
<sequence>MSRPTTARPKTSAGNRAASSRGYRVPTTSYQNSSDRRPSRTEEQSDVSVSDYAASRSGSISQGRVASVRLPSRLDTERGRLTTAGMIIPPRTASRPITKQGLVGVRPASRPETSLNRQIMDKSYYMSLLRAKLNSLLAEIDSLRKEVEKGERDRQDLYIYEKSAQEEAANLEELHGRLIDLNVVFDHLHENTESTELETELRELKFKNDKLEETANGLFAERKERENEVEEIENLIESQRAANESLQNNLDPRMRDKLEQLRADLEQVNEEYRLKSEELLEITSKKEALDVELANSPLKRQAMELSEQLTELEAKKAALVSEAEDHSSLEELREQLLQTVKRTSGEIEVIEKQLENVRDKISQCNEEIREFDTQFEDTAGEKSAKYRELKLMEMQYDDFIASYDSSKAELESSIATISESVVKYLIMISLNCDQVEKHNNETKMDINSIEQMNDTMKSAHELQQCRTFDLQDVSLCKENAYVIYLVKLHVRLQEDMGNLNEKEMNLRNEIQMRRQKIEEYQQKMLNFKDLEGMKKATEDERNVGVNIN</sequence>
<gene>
    <name evidence="3" type="ORF">EVEC_LOCUS7721</name>
</gene>
<evidence type="ECO:0000313" key="5">
    <source>
        <dbReference type="WBParaSite" id="EVEC_0000823701-mRNA-1"/>
    </source>
</evidence>
<feature type="region of interest" description="Disordered" evidence="2">
    <location>
        <begin position="1"/>
        <end position="64"/>
    </location>
</feature>
<dbReference type="AlphaFoldDB" id="A0A0N4VCE4"/>
<dbReference type="STRING" id="51028.A0A0N4VCE4"/>
<feature type="coiled-coil region" evidence="1">
    <location>
        <begin position="126"/>
        <end position="153"/>
    </location>
</feature>
<protein>
    <submittedName>
        <fullName evidence="5">Intraflagellar transport protein 74 homolog</fullName>
    </submittedName>
</protein>
<evidence type="ECO:0000313" key="4">
    <source>
        <dbReference type="Proteomes" id="UP000274131"/>
    </source>
</evidence>
<dbReference type="EMBL" id="UXUI01009060">
    <property type="protein sequence ID" value="VDD92970.1"/>
    <property type="molecule type" value="Genomic_DNA"/>
</dbReference>
<dbReference type="Gene3D" id="1.10.287.1490">
    <property type="match status" value="1"/>
</dbReference>
<evidence type="ECO:0000313" key="3">
    <source>
        <dbReference type="EMBL" id="VDD92970.1"/>
    </source>
</evidence>
<feature type="coiled-coil region" evidence="1">
    <location>
        <begin position="194"/>
        <end position="374"/>
    </location>
</feature>
<dbReference type="OrthoDB" id="444379at2759"/>
<dbReference type="Proteomes" id="UP000274131">
    <property type="component" value="Unassembled WGS sequence"/>
</dbReference>
<evidence type="ECO:0000256" key="2">
    <source>
        <dbReference type="SAM" id="MobiDB-lite"/>
    </source>
</evidence>
<dbReference type="WBParaSite" id="EVEC_0000823701-mRNA-1">
    <property type="protein sequence ID" value="EVEC_0000823701-mRNA-1"/>
    <property type="gene ID" value="EVEC_0000823701"/>
</dbReference>
<dbReference type="InterPro" id="IPR029602">
    <property type="entry name" value="IFT74"/>
</dbReference>
<organism evidence="5">
    <name type="scientific">Enterobius vermicularis</name>
    <name type="common">Human pinworm</name>
    <dbReference type="NCBI Taxonomy" id="51028"/>
    <lineage>
        <taxon>Eukaryota</taxon>
        <taxon>Metazoa</taxon>
        <taxon>Ecdysozoa</taxon>
        <taxon>Nematoda</taxon>
        <taxon>Chromadorea</taxon>
        <taxon>Rhabditida</taxon>
        <taxon>Spirurina</taxon>
        <taxon>Oxyuridomorpha</taxon>
        <taxon>Oxyuroidea</taxon>
        <taxon>Oxyuridae</taxon>
        <taxon>Enterobius</taxon>
    </lineage>
</organism>
<feature type="coiled-coil region" evidence="1">
    <location>
        <begin position="489"/>
        <end position="523"/>
    </location>
</feature>
<keyword evidence="1" id="KW-0175">Coiled coil</keyword>